<dbReference type="AlphaFoldDB" id="A0A9P5DZG6"/>
<evidence type="ECO:0000313" key="3">
    <source>
        <dbReference type="Proteomes" id="UP000730481"/>
    </source>
</evidence>
<keyword evidence="3" id="KW-1185">Reference proteome</keyword>
<name>A0A9P5DZG6_9HYPO</name>
<organism evidence="2 3">
    <name type="scientific">Fusarium beomiforme</name>
    <dbReference type="NCBI Taxonomy" id="44412"/>
    <lineage>
        <taxon>Eukaryota</taxon>
        <taxon>Fungi</taxon>
        <taxon>Dikarya</taxon>
        <taxon>Ascomycota</taxon>
        <taxon>Pezizomycotina</taxon>
        <taxon>Sordariomycetes</taxon>
        <taxon>Hypocreomycetidae</taxon>
        <taxon>Hypocreales</taxon>
        <taxon>Nectriaceae</taxon>
        <taxon>Fusarium</taxon>
        <taxon>Fusarium burgessii species complex</taxon>
    </lineage>
</organism>
<gene>
    <name evidence="2" type="ORF">FBEOM_5581</name>
</gene>
<reference evidence="2" key="2">
    <citation type="submission" date="2020-02" db="EMBL/GenBank/DDBJ databases">
        <title>Identification and distribution of gene clusters putatively required for synthesis of sphingolipid metabolism inhibitors in phylogenetically diverse species of the filamentous fungus Fusarium.</title>
        <authorList>
            <person name="Kim H.-S."/>
            <person name="Busman M."/>
            <person name="Brown D.W."/>
            <person name="Divon H."/>
            <person name="Uhlig S."/>
            <person name="Proctor R.H."/>
        </authorList>
    </citation>
    <scope>NUCLEOTIDE SEQUENCE</scope>
    <source>
        <strain evidence="2">NRRL 25174</strain>
    </source>
</reference>
<evidence type="ECO:0000313" key="2">
    <source>
        <dbReference type="EMBL" id="KAF4340454.1"/>
    </source>
</evidence>
<proteinExistence type="predicted"/>
<feature type="compositionally biased region" description="Basic and acidic residues" evidence="1">
    <location>
        <begin position="18"/>
        <end position="30"/>
    </location>
</feature>
<comment type="caution">
    <text evidence="2">The sequence shown here is derived from an EMBL/GenBank/DDBJ whole genome shotgun (WGS) entry which is preliminary data.</text>
</comment>
<feature type="region of interest" description="Disordered" evidence="1">
    <location>
        <begin position="1"/>
        <end position="42"/>
    </location>
</feature>
<accession>A0A9P5DZG6</accession>
<feature type="non-terminal residue" evidence="2">
    <location>
        <position position="1"/>
    </location>
</feature>
<protein>
    <submittedName>
        <fullName evidence="2">SRP40-suppressor of mutant AC40 of RNA polymerase I and III</fullName>
    </submittedName>
</protein>
<dbReference type="Proteomes" id="UP000730481">
    <property type="component" value="Unassembled WGS sequence"/>
</dbReference>
<sequence length="42" mass="4692">RPTSPSQSKEKRVKKRKEKDTKTPSGKKETPVVPPMPLSSSE</sequence>
<dbReference type="EMBL" id="PVQB02000236">
    <property type="protein sequence ID" value="KAF4340454.1"/>
    <property type="molecule type" value="Genomic_DNA"/>
</dbReference>
<reference evidence="2" key="1">
    <citation type="journal article" date="2017" name="Mycologia">
        <title>Fusarium algeriense, sp. nov., a novel toxigenic crown rot pathogen of durum wheat from Algeria is nested in the Fusarium burgessii species complex.</title>
        <authorList>
            <person name="Laraba I."/>
            <person name="Keddad A."/>
            <person name="Boureghda H."/>
            <person name="Abdallah N."/>
            <person name="Vaughan M.M."/>
            <person name="Proctor R.H."/>
            <person name="Busman M."/>
            <person name="O'Donnell K."/>
        </authorList>
    </citation>
    <scope>NUCLEOTIDE SEQUENCE</scope>
    <source>
        <strain evidence="2">NRRL 25174</strain>
    </source>
</reference>
<feature type="compositionally biased region" description="Pro residues" evidence="1">
    <location>
        <begin position="32"/>
        <end position="42"/>
    </location>
</feature>
<evidence type="ECO:0000256" key="1">
    <source>
        <dbReference type="SAM" id="MobiDB-lite"/>
    </source>
</evidence>